<organism evidence="1 2">
    <name type="scientific">Methylocystis echinoides</name>
    <dbReference type="NCBI Taxonomy" id="29468"/>
    <lineage>
        <taxon>Bacteria</taxon>
        <taxon>Pseudomonadati</taxon>
        <taxon>Pseudomonadota</taxon>
        <taxon>Alphaproteobacteria</taxon>
        <taxon>Hyphomicrobiales</taxon>
        <taxon>Methylocystaceae</taxon>
        <taxon>Methylocystis</taxon>
    </lineage>
</organism>
<comment type="caution">
    <text evidence="1">The sequence shown here is derived from an EMBL/GenBank/DDBJ whole genome shotgun (WGS) entry which is preliminary data.</text>
</comment>
<evidence type="ECO:0000313" key="1">
    <source>
        <dbReference type="EMBL" id="GLI94347.1"/>
    </source>
</evidence>
<protein>
    <submittedName>
        <fullName evidence="1">Uncharacterized protein</fullName>
    </submittedName>
</protein>
<evidence type="ECO:0000313" key="2">
    <source>
        <dbReference type="Proteomes" id="UP001144323"/>
    </source>
</evidence>
<reference evidence="1" key="1">
    <citation type="journal article" date="2023" name="Int. J. Syst. Evol. Microbiol.">
        <title>Methylocystis iwaonis sp. nov., a type II methane-oxidizing bacterium from surface soil of a rice paddy field in Japan, and emended description of the genus Methylocystis (ex Whittenbury et al. 1970) Bowman et al. 1993.</title>
        <authorList>
            <person name="Kaise H."/>
            <person name="Sawadogo J.B."/>
            <person name="Alam M.S."/>
            <person name="Ueno C."/>
            <person name="Dianou D."/>
            <person name="Shinjo R."/>
            <person name="Asakawa S."/>
        </authorList>
    </citation>
    <scope>NUCLEOTIDE SEQUENCE</scope>
    <source>
        <strain evidence="1">LMG27198</strain>
    </source>
</reference>
<gene>
    <name evidence="1" type="ORF">LMG27198_33390</name>
</gene>
<dbReference type="AlphaFoldDB" id="A0A9W6GWF6"/>
<dbReference type="Proteomes" id="UP001144323">
    <property type="component" value="Unassembled WGS sequence"/>
</dbReference>
<name>A0A9W6GWF6_9HYPH</name>
<keyword evidence="2" id="KW-1185">Reference proteome</keyword>
<proteinExistence type="predicted"/>
<dbReference type="EMBL" id="BSEC01000001">
    <property type="protein sequence ID" value="GLI94347.1"/>
    <property type="molecule type" value="Genomic_DNA"/>
</dbReference>
<sequence>MGWGVPVRVVTVIGAETVAGEGRGGKQDDGEGAPENGFQHVIDLHGLETFVPGCGTRRAMAAGSLANNHRRGEPQAAWRARAV</sequence>
<accession>A0A9W6GWF6</accession>